<keyword evidence="1" id="KW-0732">Signal</keyword>
<keyword evidence="3" id="KW-1185">Reference proteome</keyword>
<name>A0A6N9NQ32_9FLAO</name>
<reference evidence="2 3" key="1">
    <citation type="submission" date="2019-12" db="EMBL/GenBank/DDBJ databases">
        <authorList>
            <person name="Zhao J."/>
        </authorList>
    </citation>
    <scope>NUCLEOTIDE SEQUENCE [LARGE SCALE GENOMIC DNA]</scope>
    <source>
        <strain evidence="2 3">S-15</strain>
    </source>
</reference>
<proteinExistence type="predicted"/>
<dbReference type="RefSeq" id="WP_160633450.1">
    <property type="nucleotide sequence ID" value="NZ_WWNE01000007.1"/>
</dbReference>
<gene>
    <name evidence="2" type="ORF">GQN54_10280</name>
</gene>
<sequence length="362" mass="40991">MKQLSLLLLFFQFVPLVAQEEVTIHPYTVGVRSQYGFILNHSETMEFVTRQHISAFEVYWEKNTLGKNNWEQEYNLPKWGIAFYAAHFNQYIGNGYGLHPYISIPIINNRVYHLDFRMGAGLGYISNPFDGIDNFKNVAIGTPINAFLTLLLDSYFKLNDRTNLHTNIAFTHFSNASFAKPNLGINIPTIGIGLDYNFGEKAALEVNREIDFIRKEHPIKLSIRSGFGISESSATIDKKYISGIFSVAAEKQFTPKSKLGLETNVFQSGALIDELEALGEKVNSDLEAMQIGIGASHTLTFDRLGLYLQLGLYLKSKYKEEGNSYRRLGLIYSFDNKLSTHIILKTHAFKAEYVEFGIGYTL</sequence>
<protein>
    <recommendedName>
        <fullName evidence="4">Acyloxyacyl hydrolase</fullName>
    </recommendedName>
</protein>
<dbReference type="AlphaFoldDB" id="A0A6N9NQ32"/>
<organism evidence="2 3">
    <name type="scientific">Acidiluteibacter ferrifornacis</name>
    <dbReference type="NCBI Taxonomy" id="2692424"/>
    <lineage>
        <taxon>Bacteria</taxon>
        <taxon>Pseudomonadati</taxon>
        <taxon>Bacteroidota</taxon>
        <taxon>Flavobacteriia</taxon>
        <taxon>Flavobacteriales</taxon>
        <taxon>Cryomorphaceae</taxon>
        <taxon>Acidiluteibacter</taxon>
    </lineage>
</organism>
<comment type="caution">
    <text evidence="2">The sequence shown here is derived from an EMBL/GenBank/DDBJ whole genome shotgun (WGS) entry which is preliminary data.</text>
</comment>
<evidence type="ECO:0000256" key="1">
    <source>
        <dbReference type="SAM" id="SignalP"/>
    </source>
</evidence>
<evidence type="ECO:0008006" key="4">
    <source>
        <dbReference type="Google" id="ProtNLM"/>
    </source>
</evidence>
<accession>A0A6N9NQ32</accession>
<feature type="chain" id="PRO_5026828555" description="Acyloxyacyl hydrolase" evidence="1">
    <location>
        <begin position="19"/>
        <end position="362"/>
    </location>
</feature>
<evidence type="ECO:0000313" key="3">
    <source>
        <dbReference type="Proteomes" id="UP000470771"/>
    </source>
</evidence>
<evidence type="ECO:0000313" key="2">
    <source>
        <dbReference type="EMBL" id="NBG66505.1"/>
    </source>
</evidence>
<feature type="signal peptide" evidence="1">
    <location>
        <begin position="1"/>
        <end position="18"/>
    </location>
</feature>
<dbReference type="EMBL" id="WWNE01000007">
    <property type="protein sequence ID" value="NBG66505.1"/>
    <property type="molecule type" value="Genomic_DNA"/>
</dbReference>
<dbReference type="Proteomes" id="UP000470771">
    <property type="component" value="Unassembled WGS sequence"/>
</dbReference>
<dbReference type="Gene3D" id="2.40.160.20">
    <property type="match status" value="1"/>
</dbReference>
<dbReference type="Pfam" id="PF09411">
    <property type="entry name" value="PagL"/>
    <property type="match status" value="1"/>
</dbReference>
<dbReference type="InterPro" id="IPR018550">
    <property type="entry name" value="Lipid-A_deacylase-rel"/>
</dbReference>